<evidence type="ECO:0000313" key="3">
    <source>
        <dbReference type="EMBL" id="MCW3483767.1"/>
    </source>
</evidence>
<dbReference type="Proteomes" id="UP001207742">
    <property type="component" value="Unassembled WGS sequence"/>
</dbReference>
<dbReference type="InterPro" id="IPR027417">
    <property type="entry name" value="P-loop_NTPase"/>
</dbReference>
<evidence type="ECO:0000259" key="2">
    <source>
        <dbReference type="SMART" id="SM00382"/>
    </source>
</evidence>
<dbReference type="PANTHER" id="PTHR23070">
    <property type="entry name" value="BCS1 AAA-TYPE ATPASE"/>
    <property type="match status" value="1"/>
</dbReference>
<reference evidence="3 4" key="1">
    <citation type="submission" date="2022-10" db="EMBL/GenBank/DDBJ databases">
        <title>Chitinophaga nivalis PC15 sp. nov., isolated from Pyeongchang county, South Korea.</title>
        <authorList>
            <person name="Trinh H.N."/>
        </authorList>
    </citation>
    <scope>NUCLEOTIDE SEQUENCE [LARGE SCALE GENOMIC DNA]</scope>
    <source>
        <strain evidence="3 4">PC14</strain>
    </source>
</reference>
<dbReference type="InterPro" id="IPR003593">
    <property type="entry name" value="AAA+_ATPase"/>
</dbReference>
<comment type="similarity">
    <text evidence="1">Belongs to the AAA ATPase family. BCS1 subfamily.</text>
</comment>
<dbReference type="Pfam" id="PF00004">
    <property type="entry name" value="AAA"/>
    <property type="match status" value="1"/>
</dbReference>
<dbReference type="SUPFAM" id="SSF52540">
    <property type="entry name" value="P-loop containing nucleoside triphosphate hydrolases"/>
    <property type="match status" value="1"/>
</dbReference>
<name>A0ABT3IIH8_9BACT</name>
<organism evidence="3 4">
    <name type="scientific">Chitinophaga nivalis</name>
    <dbReference type="NCBI Taxonomy" id="2991709"/>
    <lineage>
        <taxon>Bacteria</taxon>
        <taxon>Pseudomonadati</taxon>
        <taxon>Bacteroidota</taxon>
        <taxon>Chitinophagia</taxon>
        <taxon>Chitinophagales</taxon>
        <taxon>Chitinophagaceae</taxon>
        <taxon>Chitinophaga</taxon>
    </lineage>
</organism>
<feature type="domain" description="AAA+ ATPase" evidence="2">
    <location>
        <begin position="219"/>
        <end position="343"/>
    </location>
</feature>
<dbReference type="InterPro" id="IPR050747">
    <property type="entry name" value="Mitochondrial_chaperone_BCS1"/>
</dbReference>
<protein>
    <submittedName>
        <fullName evidence="3">AAA family ATPase</fullName>
    </submittedName>
</protein>
<evidence type="ECO:0000313" key="4">
    <source>
        <dbReference type="Proteomes" id="UP001207742"/>
    </source>
</evidence>
<accession>A0ABT3IIH8</accession>
<dbReference type="RefSeq" id="WP_264729286.1">
    <property type="nucleotide sequence ID" value="NZ_JAPDNR010000001.1"/>
</dbReference>
<evidence type="ECO:0000256" key="1">
    <source>
        <dbReference type="ARBA" id="ARBA00007448"/>
    </source>
</evidence>
<proteinExistence type="inferred from homology"/>
<keyword evidence="4" id="KW-1185">Reference proteome</keyword>
<comment type="caution">
    <text evidence="3">The sequence shown here is derived from an EMBL/GenBank/DDBJ whole genome shotgun (WGS) entry which is preliminary data.</text>
</comment>
<sequence length="400" mass="45182">MFDEILKNPAISVVLVASMGAIAYTIKDIPVKAFDFIRKKILARVVFTARVPDYESLFFVLEKWLFDRFAANHRDVHAAFDETKANRMPKIIFKSAPNIFTVRYAGKWVLIEKRRQNIEHAENFRSLFAHEYIISAIKGRDAITNLLEEAKQSYYKHLPVNAVTIKTHHTNGYYDYNSTITVKPLTKVIIDAGVKAKIINDVDEFKGGRKWYTDNAIPYKRTYCFYGPPGTGKTSLSLAIASYLDADVYVININSLADDFALQTAFQQIPSGSILLLEDVDAAFNGRQSKCKVSFSALLNCTDGAFYRDGLITCITTNHIDTLDPALLRTGRCDMKIHITYPSAEEVSYYISQFFGENMKFNLDSEIPMSDVQEICISHKNDPYGALDALYAKSLSKISV</sequence>
<dbReference type="SMART" id="SM00382">
    <property type="entry name" value="AAA"/>
    <property type="match status" value="1"/>
</dbReference>
<gene>
    <name evidence="3" type="ORF">OL497_07680</name>
</gene>
<dbReference type="Gene3D" id="3.40.50.300">
    <property type="entry name" value="P-loop containing nucleotide triphosphate hydrolases"/>
    <property type="match status" value="1"/>
</dbReference>
<dbReference type="InterPro" id="IPR003959">
    <property type="entry name" value="ATPase_AAA_core"/>
</dbReference>
<dbReference type="EMBL" id="JAPDNS010000001">
    <property type="protein sequence ID" value="MCW3483767.1"/>
    <property type="molecule type" value="Genomic_DNA"/>
</dbReference>